<dbReference type="AlphaFoldDB" id="A0A345DDH2"/>
<protein>
    <submittedName>
        <fullName evidence="2">Uncharacterized protein</fullName>
    </submittedName>
</protein>
<dbReference type="KEGG" id="hyf:DTO96_102164"/>
<name>A0A345DDH2_9BURK</name>
<gene>
    <name evidence="2" type="ORF">DTO96_102164</name>
</gene>
<keyword evidence="3" id="KW-1185">Reference proteome</keyword>
<feature type="compositionally biased region" description="Polar residues" evidence="1">
    <location>
        <begin position="67"/>
        <end position="77"/>
    </location>
</feature>
<organism evidence="2 3">
    <name type="scientific">Ephemeroptericola cinctiostellae</name>
    <dbReference type="NCBI Taxonomy" id="2268024"/>
    <lineage>
        <taxon>Bacteria</taxon>
        <taxon>Pseudomonadati</taxon>
        <taxon>Pseudomonadota</taxon>
        <taxon>Betaproteobacteria</taxon>
        <taxon>Burkholderiales</taxon>
        <taxon>Burkholderiaceae</taxon>
        <taxon>Ephemeroptericola</taxon>
    </lineage>
</organism>
<proteinExistence type="predicted"/>
<dbReference type="RefSeq" id="WP_114563489.1">
    <property type="nucleotide sequence ID" value="NZ_CP031124.1"/>
</dbReference>
<evidence type="ECO:0000256" key="1">
    <source>
        <dbReference type="SAM" id="MobiDB-lite"/>
    </source>
</evidence>
<dbReference type="OrthoDB" id="6638408at2"/>
<dbReference type="Proteomes" id="UP000252182">
    <property type="component" value="Chromosome"/>
</dbReference>
<reference evidence="3" key="1">
    <citation type="submission" date="2018-07" db="EMBL/GenBank/DDBJ databases">
        <authorList>
            <person name="Kim H."/>
        </authorList>
    </citation>
    <scope>NUCLEOTIDE SEQUENCE [LARGE SCALE GENOMIC DNA]</scope>
    <source>
        <strain evidence="3">F02</strain>
    </source>
</reference>
<accession>A0A345DDH2</accession>
<evidence type="ECO:0000313" key="2">
    <source>
        <dbReference type="EMBL" id="AXF86410.1"/>
    </source>
</evidence>
<evidence type="ECO:0000313" key="3">
    <source>
        <dbReference type="Proteomes" id="UP000252182"/>
    </source>
</evidence>
<dbReference type="EMBL" id="CP031124">
    <property type="protein sequence ID" value="AXF86410.1"/>
    <property type="molecule type" value="Genomic_DNA"/>
</dbReference>
<sequence>MKRRVWSNEDVEYIMVNYATTPNVDIAEHLGLDAKVVAKKTFDLGLKKTVRIYKNNWASKTPAVEPASQTPKSQPKQDVSAESSSIAATTTTGVLPSNEFKMVRQYVLVAMHGLVNGQLSSKSARLSLDMARFIVESGDVELAHQEKAQVLFNAFVKMDEPAPIAEPKQIIQPTPTKVADVHPWRELDKQSSKTPSAIERLVNVPTSVEPPNIGVAHQHFIKA</sequence>
<feature type="region of interest" description="Disordered" evidence="1">
    <location>
        <begin position="61"/>
        <end position="88"/>
    </location>
</feature>